<evidence type="ECO:0000256" key="8">
    <source>
        <dbReference type="SAM" id="Phobius"/>
    </source>
</evidence>
<protein>
    <recommendedName>
        <fullName evidence="12">Plastid light harvesting protein</fullName>
    </recommendedName>
</protein>
<dbReference type="InterPro" id="IPR001344">
    <property type="entry name" value="Chloro_AB-bd_pln"/>
</dbReference>
<evidence type="ECO:0000313" key="10">
    <source>
        <dbReference type="EMBL" id="CAH0373125.1"/>
    </source>
</evidence>
<keyword evidence="7" id="KW-0157">Chromophore</keyword>
<dbReference type="GO" id="GO:0009765">
    <property type="term" value="P:photosynthesis, light harvesting"/>
    <property type="evidence" value="ECO:0007669"/>
    <property type="project" value="InterPro"/>
</dbReference>
<dbReference type="Proteomes" id="UP000789595">
    <property type="component" value="Unassembled WGS sequence"/>
</dbReference>
<reference evidence="10" key="1">
    <citation type="submission" date="2021-11" db="EMBL/GenBank/DDBJ databases">
        <authorList>
            <consortium name="Genoscope - CEA"/>
            <person name="William W."/>
        </authorList>
    </citation>
    <scope>NUCLEOTIDE SEQUENCE</scope>
</reference>
<feature type="chain" id="PRO_5035214499" description="Plastid light harvesting protein" evidence="9">
    <location>
        <begin position="17"/>
        <end position="241"/>
    </location>
</feature>
<dbReference type="AlphaFoldDB" id="A0A8J2WLZ0"/>
<dbReference type="Gene3D" id="1.10.3460.10">
    <property type="entry name" value="Chlorophyll a/b binding protein domain"/>
    <property type="match status" value="1"/>
</dbReference>
<dbReference type="SUPFAM" id="SSF103511">
    <property type="entry name" value="Chlorophyll a-b binding protein"/>
    <property type="match status" value="2"/>
</dbReference>
<keyword evidence="11" id="KW-1185">Reference proteome</keyword>
<keyword evidence="4" id="KW-0150">Chloroplast</keyword>
<comment type="function">
    <text evidence="1">The light-harvesting complex (LHC) functions as a light receptor, it captures and delivers excitation energy to photosystems with which it is closely associated. Energy is transferred from the carotenoid and chlorophyll C (or B) to chlorophyll A and the photosynthetic reaction centers where it is used to synthesize ATP and reducing power.</text>
</comment>
<evidence type="ECO:0008006" key="12">
    <source>
        <dbReference type="Google" id="ProtNLM"/>
    </source>
</evidence>
<feature type="binding site" evidence="7">
    <location>
        <position position="210"/>
    </location>
    <ligand>
        <name>chlorophyll a</name>
        <dbReference type="ChEBI" id="CHEBI:58416"/>
        <label>1</label>
    </ligand>
</feature>
<dbReference type="EMBL" id="CAKKNE010000004">
    <property type="protein sequence ID" value="CAH0373125.1"/>
    <property type="molecule type" value="Genomic_DNA"/>
</dbReference>
<evidence type="ECO:0000256" key="4">
    <source>
        <dbReference type="ARBA" id="ARBA00022528"/>
    </source>
</evidence>
<evidence type="ECO:0000256" key="2">
    <source>
        <dbReference type="ARBA" id="ARBA00004229"/>
    </source>
</evidence>
<keyword evidence="7" id="KW-0148">Chlorophyll</keyword>
<sequence>MARVAVCLALIAPAAGLVAPAAPAASTALKAEAAASLKGMSGGVQAGDPMPGEGPWDPIGFSKLHENIQGSEHAGVVPSQQWMREAEIKHGICAELTSSTDLQRDKRRSTSHGRVAMLAFTGALVQSYGMHFDGKLNGMFYEKGVNPFEATPSAFATNPMGMAQILLFIGLTEGYTFPEGAWSGDMKREPGDLGYRVMRSADVMEEQQIKELKNGRAAMLGIMAFSAAHFIPGSVPFFFNA</sequence>
<feature type="transmembrane region" description="Helical" evidence="8">
    <location>
        <begin position="217"/>
        <end position="239"/>
    </location>
</feature>
<keyword evidence="5" id="KW-0602">Photosynthesis</keyword>
<name>A0A8J2WLZ0_9STRA</name>
<keyword evidence="8" id="KW-1133">Transmembrane helix</keyword>
<dbReference type="GO" id="GO:0009507">
    <property type="term" value="C:chloroplast"/>
    <property type="evidence" value="ECO:0007669"/>
    <property type="project" value="UniProtKB-SubCell"/>
</dbReference>
<dbReference type="GO" id="GO:0016020">
    <property type="term" value="C:membrane"/>
    <property type="evidence" value="ECO:0007669"/>
    <property type="project" value="InterPro"/>
</dbReference>
<gene>
    <name evidence="10" type="ORF">PECAL_4P03000</name>
</gene>
<proteinExistence type="inferred from homology"/>
<keyword evidence="6" id="KW-0934">Plastid</keyword>
<keyword evidence="8" id="KW-0472">Membrane</keyword>
<dbReference type="GO" id="GO:0016168">
    <property type="term" value="F:chlorophyll binding"/>
    <property type="evidence" value="ECO:0007669"/>
    <property type="project" value="UniProtKB-KW"/>
</dbReference>
<evidence type="ECO:0000256" key="7">
    <source>
        <dbReference type="PIRSR" id="PIRSR601344-1"/>
    </source>
</evidence>
<evidence type="ECO:0000313" key="11">
    <source>
        <dbReference type="Proteomes" id="UP000789595"/>
    </source>
</evidence>
<feature type="binding site" evidence="7">
    <location>
        <position position="214"/>
    </location>
    <ligand>
        <name>chlorophyll a</name>
        <dbReference type="ChEBI" id="CHEBI:58416"/>
        <label>1</label>
    </ligand>
</feature>
<dbReference type="PANTHER" id="PTHR21649">
    <property type="entry name" value="CHLOROPHYLL A/B BINDING PROTEIN"/>
    <property type="match status" value="1"/>
</dbReference>
<feature type="binding site" evidence="7">
    <location>
        <position position="211"/>
    </location>
    <ligand>
        <name>chlorophyll a</name>
        <dbReference type="ChEBI" id="CHEBI:58416"/>
        <label>1</label>
    </ligand>
</feature>
<comment type="caution">
    <text evidence="10">The sequence shown here is derived from an EMBL/GenBank/DDBJ whole genome shotgun (WGS) entry which is preliminary data.</text>
</comment>
<dbReference type="Pfam" id="PF00504">
    <property type="entry name" value="Chloroa_b-bind"/>
    <property type="match status" value="1"/>
</dbReference>
<keyword evidence="8" id="KW-0812">Transmembrane</keyword>
<evidence type="ECO:0000256" key="9">
    <source>
        <dbReference type="SAM" id="SignalP"/>
    </source>
</evidence>
<evidence type="ECO:0000256" key="1">
    <source>
        <dbReference type="ARBA" id="ARBA00004022"/>
    </source>
</evidence>
<evidence type="ECO:0000256" key="5">
    <source>
        <dbReference type="ARBA" id="ARBA00022531"/>
    </source>
</evidence>
<evidence type="ECO:0000256" key="3">
    <source>
        <dbReference type="ARBA" id="ARBA00005933"/>
    </source>
</evidence>
<organism evidence="10 11">
    <name type="scientific">Pelagomonas calceolata</name>
    <dbReference type="NCBI Taxonomy" id="35677"/>
    <lineage>
        <taxon>Eukaryota</taxon>
        <taxon>Sar</taxon>
        <taxon>Stramenopiles</taxon>
        <taxon>Ochrophyta</taxon>
        <taxon>Pelagophyceae</taxon>
        <taxon>Pelagomonadales</taxon>
        <taxon>Pelagomonadaceae</taxon>
        <taxon>Pelagomonas</taxon>
    </lineage>
</organism>
<keyword evidence="9" id="KW-0732">Signal</keyword>
<evidence type="ECO:0000256" key="6">
    <source>
        <dbReference type="ARBA" id="ARBA00022640"/>
    </source>
</evidence>
<feature type="binding site" evidence="7">
    <location>
        <position position="112"/>
    </location>
    <ligand>
        <name>chlorophyll a</name>
        <dbReference type="ChEBI" id="CHEBI:58416"/>
        <label>1</label>
    </ligand>
</feature>
<feature type="signal peptide" evidence="9">
    <location>
        <begin position="1"/>
        <end position="16"/>
    </location>
</feature>
<comment type="similarity">
    <text evidence="3">Belongs to the fucoxanthin chlorophyll protein family.</text>
</comment>
<dbReference type="OrthoDB" id="423598at2759"/>
<feature type="binding site" description="axial binding residue" evidence="7">
    <location>
        <position position="114"/>
    </location>
    <ligand>
        <name>chlorophyll b</name>
        <dbReference type="ChEBI" id="CHEBI:61721"/>
        <label>1</label>
    </ligand>
    <ligandPart>
        <name>Mg</name>
        <dbReference type="ChEBI" id="CHEBI:25107"/>
    </ligandPart>
</feature>
<comment type="subcellular location">
    <subcellularLocation>
        <location evidence="2">Plastid</location>
        <location evidence="2">Chloroplast</location>
    </subcellularLocation>
</comment>
<feature type="binding site" evidence="7">
    <location>
        <position position="216"/>
    </location>
    <ligand>
        <name>chlorophyll a</name>
        <dbReference type="ChEBI" id="CHEBI:58416"/>
        <label>5</label>
    </ligand>
</feature>
<dbReference type="InterPro" id="IPR022796">
    <property type="entry name" value="Chloroa_b-bind"/>
</dbReference>
<accession>A0A8J2WLZ0</accession>
<feature type="binding site" description="axial binding residue" evidence="7">
    <location>
        <position position="173"/>
    </location>
    <ligand>
        <name>chlorophyll b</name>
        <dbReference type="ChEBI" id="CHEBI:61721"/>
        <label>1</label>
    </ligand>
    <ligandPart>
        <name>Mg</name>
        <dbReference type="ChEBI" id="CHEBI:25107"/>
    </ligandPart>
</feature>